<reference evidence="1" key="2">
    <citation type="submission" date="2025-05" db="UniProtKB">
        <authorList>
            <consortium name="EnsemblMetazoa"/>
        </authorList>
    </citation>
    <scope>IDENTIFICATION</scope>
</reference>
<evidence type="ECO:0008006" key="3">
    <source>
        <dbReference type="Google" id="ProtNLM"/>
    </source>
</evidence>
<evidence type="ECO:0000313" key="1">
    <source>
        <dbReference type="EnsemblMetazoa" id="XP_044312677.1"/>
    </source>
</evidence>
<dbReference type="GeneID" id="108043863"/>
<accession>A0ABM5J1H1</accession>
<keyword evidence="2" id="KW-1185">Reference proteome</keyword>
<protein>
    <recommendedName>
        <fullName evidence="3">F-box domain-containing protein</fullName>
    </recommendedName>
</protein>
<dbReference type="SUPFAM" id="SSF52047">
    <property type="entry name" value="RNI-like"/>
    <property type="match status" value="1"/>
</dbReference>
<sequence length="368" mass="42620">MENRRSITDLPLEVLDLIFSNLSYLSAKVRFAQIDEKLGKAFAFHSRNEFRLLSPDSRLTPELWVFVVKECGPTIEELVCDRRGLAWNDLMAQAVVNHCPNLKSVSICLYRSGRVSAEAFLIKMKDSLVSVTIDQRDHFPATILSAVAEMTKLKNFSFLGYVDENVYYLQKLITLEKLAIEHINYLDKPAINLLQICASQRNLRELSVIKIKIMPFEEHESTVWAGLESLTLNQCIVSVDLPDCPKLKYLDIHYARCHLEDYMLKFILKNGKNIHTLYERCHPSIDADGFLQLLRGCPKLRFLYTPMEYIKLYLAYVNDMIKILRQNGVTSEDPLELVVCRRIKWKWIRRLLLQIPNSDLIELYEGTG</sequence>
<dbReference type="RefSeq" id="XP_044312677.1">
    <property type="nucleotide sequence ID" value="XM_044456742.1"/>
</dbReference>
<dbReference type="InterPro" id="IPR032675">
    <property type="entry name" value="LRR_dom_sf"/>
</dbReference>
<evidence type="ECO:0000313" key="2">
    <source>
        <dbReference type="Proteomes" id="UP001652680"/>
    </source>
</evidence>
<name>A0ABM5J1H1_DRORH</name>
<dbReference type="Gene3D" id="3.80.10.10">
    <property type="entry name" value="Ribonuclease Inhibitor"/>
    <property type="match status" value="1"/>
</dbReference>
<dbReference type="Proteomes" id="UP001652680">
    <property type="component" value="Unassembled WGS sequence"/>
</dbReference>
<organism evidence="1 2">
    <name type="scientific">Drosophila rhopaloa</name>
    <name type="common">Fruit fly</name>
    <dbReference type="NCBI Taxonomy" id="1041015"/>
    <lineage>
        <taxon>Eukaryota</taxon>
        <taxon>Metazoa</taxon>
        <taxon>Ecdysozoa</taxon>
        <taxon>Arthropoda</taxon>
        <taxon>Hexapoda</taxon>
        <taxon>Insecta</taxon>
        <taxon>Pterygota</taxon>
        <taxon>Neoptera</taxon>
        <taxon>Endopterygota</taxon>
        <taxon>Diptera</taxon>
        <taxon>Brachycera</taxon>
        <taxon>Muscomorpha</taxon>
        <taxon>Ephydroidea</taxon>
        <taxon>Drosophilidae</taxon>
        <taxon>Drosophila</taxon>
        <taxon>Sophophora</taxon>
    </lineage>
</organism>
<dbReference type="EnsemblMetazoa" id="XM_044456742.1">
    <property type="protein sequence ID" value="XP_044312677.1"/>
    <property type="gene ID" value="LOC108043863"/>
</dbReference>
<reference evidence="2" key="1">
    <citation type="journal article" date="2021" name="Elife">
        <title>Highly contiguous assemblies of 101 drosophilid genomes.</title>
        <authorList>
            <person name="Kim B.Y."/>
            <person name="Wang J.R."/>
            <person name="Miller D.E."/>
            <person name="Barmina O."/>
            <person name="Delaney E."/>
            <person name="Thompson A."/>
            <person name="Comeault A.A."/>
            <person name="Peede D."/>
            <person name="D'Agostino E.R."/>
            <person name="Pelaez J."/>
            <person name="Aguilar J.M."/>
            <person name="Haji D."/>
            <person name="Matsunaga T."/>
            <person name="Armstrong E.E."/>
            <person name="Zych M."/>
            <person name="Ogawa Y."/>
            <person name="Stamenkovic-Radak M."/>
            <person name="Jelic M."/>
            <person name="Veselinovic M.S."/>
            <person name="Tanaskovic M."/>
            <person name="Eric P."/>
            <person name="Gao J.J."/>
            <person name="Katoh T.K."/>
            <person name="Toda M.J."/>
            <person name="Watabe H."/>
            <person name="Watada M."/>
            <person name="Davis J.S."/>
            <person name="Moyle L.C."/>
            <person name="Manoli G."/>
            <person name="Bertolini E."/>
            <person name="Kostal V."/>
            <person name="Hawley R.S."/>
            <person name="Takahashi A."/>
            <person name="Jones C.D."/>
            <person name="Price D.K."/>
            <person name="Whiteman N."/>
            <person name="Kopp A."/>
            <person name="Matute D.R."/>
            <person name="Petrov D.A."/>
        </authorList>
    </citation>
    <scope>NUCLEOTIDE SEQUENCE [LARGE SCALE GENOMIC DNA]</scope>
</reference>
<proteinExistence type="predicted"/>